<dbReference type="EMBL" id="KQ979181">
    <property type="protein sequence ID" value="KYN22353.1"/>
    <property type="molecule type" value="Genomic_DNA"/>
</dbReference>
<keyword evidence="2" id="KW-1185">Reference proteome</keyword>
<organism evidence="1 2">
    <name type="scientific">Trachymyrmex cornetzi</name>
    <dbReference type="NCBI Taxonomy" id="471704"/>
    <lineage>
        <taxon>Eukaryota</taxon>
        <taxon>Metazoa</taxon>
        <taxon>Ecdysozoa</taxon>
        <taxon>Arthropoda</taxon>
        <taxon>Hexapoda</taxon>
        <taxon>Insecta</taxon>
        <taxon>Pterygota</taxon>
        <taxon>Neoptera</taxon>
        <taxon>Endopterygota</taxon>
        <taxon>Hymenoptera</taxon>
        <taxon>Apocrita</taxon>
        <taxon>Aculeata</taxon>
        <taxon>Formicoidea</taxon>
        <taxon>Formicidae</taxon>
        <taxon>Myrmicinae</taxon>
        <taxon>Trachymyrmex</taxon>
    </lineage>
</organism>
<reference evidence="1 2" key="1">
    <citation type="submission" date="2015-09" db="EMBL/GenBank/DDBJ databases">
        <title>Trachymyrmex cornetzi WGS genome.</title>
        <authorList>
            <person name="Nygaard S."/>
            <person name="Hu H."/>
            <person name="Boomsma J."/>
            <person name="Zhang G."/>
        </authorList>
    </citation>
    <scope>NUCLEOTIDE SEQUENCE [LARGE SCALE GENOMIC DNA]</scope>
    <source>
        <strain evidence="1">Tcor2-1</strain>
        <tissue evidence="1">Whole body</tissue>
    </source>
</reference>
<evidence type="ECO:0000313" key="2">
    <source>
        <dbReference type="Proteomes" id="UP000078492"/>
    </source>
</evidence>
<name>A0A151JB60_9HYME</name>
<dbReference type="Proteomes" id="UP000078492">
    <property type="component" value="Unassembled WGS sequence"/>
</dbReference>
<evidence type="ECO:0000313" key="1">
    <source>
        <dbReference type="EMBL" id="KYN22353.1"/>
    </source>
</evidence>
<proteinExistence type="predicted"/>
<protein>
    <submittedName>
        <fullName evidence="1">Uncharacterized protein</fullName>
    </submittedName>
</protein>
<gene>
    <name evidence="1" type="ORF">ALC57_05258</name>
</gene>
<accession>A0A151JB60</accession>
<sequence>MVCEDSKNYIPHLFFDQLTNGDDVFDTLNFNSYDIIIMTTGPLARWSPHCWMPLSIVSYRDSCRSPSDICFQQSPANVAYLY</sequence>
<dbReference type="AlphaFoldDB" id="A0A151JB60"/>